<evidence type="ECO:0000256" key="6">
    <source>
        <dbReference type="ARBA" id="ARBA00023170"/>
    </source>
</evidence>
<keyword evidence="6 8" id="KW-0675">Receptor</keyword>
<dbReference type="PANTHER" id="PTHR21143">
    <property type="entry name" value="INVERTEBRATE GUSTATORY RECEPTOR"/>
    <property type="match status" value="1"/>
</dbReference>
<comment type="function">
    <text evidence="8">Gustatory receptor which mediates acceptance or avoidance behavior, depending on its substrates.</text>
</comment>
<dbReference type="GO" id="GO:0008049">
    <property type="term" value="P:male courtship behavior"/>
    <property type="evidence" value="ECO:0007669"/>
    <property type="project" value="TreeGrafter"/>
</dbReference>
<feature type="transmembrane region" description="Helical" evidence="8">
    <location>
        <begin position="24"/>
        <end position="42"/>
    </location>
</feature>
<dbReference type="GO" id="GO:0030425">
    <property type="term" value="C:dendrite"/>
    <property type="evidence" value="ECO:0007669"/>
    <property type="project" value="TreeGrafter"/>
</dbReference>
<comment type="caution">
    <text evidence="9">The sequence shown here is derived from an EMBL/GenBank/DDBJ whole genome shotgun (WGS) entry which is preliminary data.</text>
</comment>
<dbReference type="AlphaFoldDB" id="A0A834XNI7"/>
<comment type="caution">
    <text evidence="8">Lacks conserved residue(s) required for the propagation of feature annotation.</text>
</comment>
<evidence type="ECO:0000256" key="5">
    <source>
        <dbReference type="ARBA" id="ARBA00023136"/>
    </source>
</evidence>
<gene>
    <name evidence="9" type="ORF">HCN44_001067</name>
</gene>
<dbReference type="GO" id="GO:0043025">
    <property type="term" value="C:neuronal cell body"/>
    <property type="evidence" value="ECO:0007669"/>
    <property type="project" value="TreeGrafter"/>
</dbReference>
<dbReference type="GO" id="GO:0007635">
    <property type="term" value="P:chemosensory behavior"/>
    <property type="evidence" value="ECO:0007669"/>
    <property type="project" value="TreeGrafter"/>
</dbReference>
<dbReference type="Pfam" id="PF08395">
    <property type="entry name" value="7tm_7"/>
    <property type="match status" value="1"/>
</dbReference>
<feature type="transmembrane region" description="Helical" evidence="8">
    <location>
        <begin position="389"/>
        <end position="407"/>
    </location>
</feature>
<feature type="transmembrane region" description="Helical" evidence="8">
    <location>
        <begin position="160"/>
        <end position="180"/>
    </location>
</feature>
<evidence type="ECO:0000256" key="4">
    <source>
        <dbReference type="ARBA" id="ARBA00022989"/>
    </source>
</evidence>
<feature type="transmembrane region" description="Helical" evidence="8">
    <location>
        <begin position="63"/>
        <end position="82"/>
    </location>
</feature>
<dbReference type="InterPro" id="IPR013604">
    <property type="entry name" value="7TM_chemorcpt"/>
</dbReference>
<evidence type="ECO:0000256" key="8">
    <source>
        <dbReference type="RuleBase" id="RU363108"/>
    </source>
</evidence>
<organism evidence="9 10">
    <name type="scientific">Aphidius gifuensis</name>
    <name type="common">Parasitoid wasp</name>
    <dbReference type="NCBI Taxonomy" id="684658"/>
    <lineage>
        <taxon>Eukaryota</taxon>
        <taxon>Metazoa</taxon>
        <taxon>Ecdysozoa</taxon>
        <taxon>Arthropoda</taxon>
        <taxon>Hexapoda</taxon>
        <taxon>Insecta</taxon>
        <taxon>Pterygota</taxon>
        <taxon>Neoptera</taxon>
        <taxon>Endopterygota</taxon>
        <taxon>Hymenoptera</taxon>
        <taxon>Apocrita</taxon>
        <taxon>Ichneumonoidea</taxon>
        <taxon>Braconidae</taxon>
        <taxon>Aphidiinae</taxon>
        <taxon>Aphidius</taxon>
    </lineage>
</organism>
<dbReference type="Proteomes" id="UP000639338">
    <property type="component" value="Unassembled WGS sequence"/>
</dbReference>
<evidence type="ECO:0000256" key="2">
    <source>
        <dbReference type="ARBA" id="ARBA00022475"/>
    </source>
</evidence>
<keyword evidence="7 8" id="KW-0807">Transducer</keyword>
<evidence type="ECO:0000313" key="9">
    <source>
        <dbReference type="EMBL" id="KAF7988494.1"/>
    </source>
</evidence>
<evidence type="ECO:0000256" key="7">
    <source>
        <dbReference type="ARBA" id="ARBA00023224"/>
    </source>
</evidence>
<evidence type="ECO:0000313" key="10">
    <source>
        <dbReference type="Proteomes" id="UP000639338"/>
    </source>
</evidence>
<sequence length="416" mass="48811">MLNKGQIKVNYISSQFNNKSPDKLSWMIYYFFKIFGLAPICIKKLKFTNTNNKVLNFKKTHFDFLYIILLITMALPLSYICIQSVEEKHKTENVNSKTEHNLRLYTIIAGLSVMFIIWFSTVLNQDDAIKLLSQITTTDAGLNMYNDIYKLESSYWHIKLIFIIKFIMWIALGIFVYVIYKNIKVWIIVILPNFIIIWYIMQYGFILIMLENRFKSLNKAFIKLSKGQVQPFIIKTVRSEIYDDNDFVSDRFFVLRQAYTMYSEVCKKLSNYYSFPLLFSMGWFSCEIIYCSYYIILSFLFPDSTKSKAKLFVLFYWIIIETVPIIILTNNVTKIMNEMKATSGIVYIILAQSTVFDKIQNELNAFGLELLHKKISFSAYGIFSLDNQLLQSISGTVVTYLVILIQFQMSLKKNKS</sequence>
<feature type="transmembrane region" description="Helical" evidence="8">
    <location>
        <begin position="313"/>
        <end position="332"/>
    </location>
</feature>
<keyword evidence="10" id="KW-1185">Reference proteome</keyword>
<feature type="transmembrane region" description="Helical" evidence="8">
    <location>
        <begin position="186"/>
        <end position="210"/>
    </location>
</feature>
<dbReference type="PANTHER" id="PTHR21143:SF133">
    <property type="entry name" value="GUSTATORY AND PHEROMONE RECEPTOR 32A-RELATED"/>
    <property type="match status" value="1"/>
</dbReference>
<dbReference type="GO" id="GO:0007165">
    <property type="term" value="P:signal transduction"/>
    <property type="evidence" value="ECO:0007669"/>
    <property type="project" value="UniProtKB-KW"/>
</dbReference>
<keyword evidence="4 8" id="KW-1133">Transmembrane helix</keyword>
<name>A0A834XNI7_APHGI</name>
<evidence type="ECO:0000256" key="1">
    <source>
        <dbReference type="ARBA" id="ARBA00004651"/>
    </source>
</evidence>
<keyword evidence="2 8" id="KW-1003">Cell membrane</keyword>
<comment type="subcellular location">
    <subcellularLocation>
        <location evidence="1 8">Cell membrane</location>
        <topology evidence="1 8">Multi-pass membrane protein</topology>
    </subcellularLocation>
</comment>
<dbReference type="GO" id="GO:0005886">
    <property type="term" value="C:plasma membrane"/>
    <property type="evidence" value="ECO:0007669"/>
    <property type="project" value="UniProtKB-SubCell"/>
</dbReference>
<dbReference type="GO" id="GO:0050909">
    <property type="term" value="P:sensory perception of taste"/>
    <property type="evidence" value="ECO:0007669"/>
    <property type="project" value="InterPro"/>
</dbReference>
<reference evidence="9 10" key="1">
    <citation type="submission" date="2020-08" db="EMBL/GenBank/DDBJ databases">
        <title>Aphidius gifuensis genome sequencing and assembly.</title>
        <authorList>
            <person name="Du Z."/>
        </authorList>
    </citation>
    <scope>NUCLEOTIDE SEQUENCE [LARGE SCALE GENOMIC DNA]</scope>
    <source>
        <strain evidence="9">YNYX2018</strain>
        <tissue evidence="9">Adults</tissue>
    </source>
</reference>
<evidence type="ECO:0000256" key="3">
    <source>
        <dbReference type="ARBA" id="ARBA00022692"/>
    </source>
</evidence>
<feature type="transmembrane region" description="Helical" evidence="8">
    <location>
        <begin position="102"/>
        <end position="123"/>
    </location>
</feature>
<feature type="transmembrane region" description="Helical" evidence="8">
    <location>
        <begin position="277"/>
        <end position="301"/>
    </location>
</feature>
<dbReference type="EMBL" id="JACMRX010000005">
    <property type="protein sequence ID" value="KAF7988494.1"/>
    <property type="molecule type" value="Genomic_DNA"/>
</dbReference>
<keyword evidence="3 8" id="KW-0812">Transmembrane</keyword>
<keyword evidence="5 8" id="KW-0472">Membrane</keyword>
<comment type="similarity">
    <text evidence="8">Belongs to the insect chemoreceptor superfamily. Gustatory receptor (GR) family.</text>
</comment>
<proteinExistence type="inferred from homology"/>
<dbReference type="OrthoDB" id="6366728at2759"/>
<accession>A0A834XNI7</accession>
<protein>
    <recommendedName>
        <fullName evidence="8">Gustatory receptor</fullName>
    </recommendedName>
</protein>
<dbReference type="GO" id="GO:0030424">
    <property type="term" value="C:axon"/>
    <property type="evidence" value="ECO:0007669"/>
    <property type="project" value="TreeGrafter"/>
</dbReference>